<evidence type="ECO:0000313" key="11">
    <source>
        <dbReference type="Proteomes" id="UP000316988"/>
    </source>
</evidence>
<feature type="domain" description="DAGKc" evidence="9">
    <location>
        <begin position="1"/>
        <end position="132"/>
    </location>
</feature>
<comment type="caution">
    <text evidence="10">The sequence shown here is derived from an EMBL/GenBank/DDBJ whole genome shotgun (WGS) entry which is preliminary data.</text>
</comment>
<name>A0A554SPJ7_9ACTN</name>
<accession>A0A554SPJ7</accession>
<dbReference type="Pfam" id="PF00781">
    <property type="entry name" value="DAGK_cat"/>
    <property type="match status" value="1"/>
</dbReference>
<protein>
    <submittedName>
        <fullName evidence="10">Diacylglycerol kinase family lipid kinase</fullName>
    </submittedName>
</protein>
<dbReference type="Gene3D" id="3.40.50.10330">
    <property type="entry name" value="Probable inorganic polyphosphate/atp-NAD kinase, domain 1"/>
    <property type="match status" value="1"/>
</dbReference>
<comment type="cofactor">
    <cofactor evidence="1">
        <name>Mg(2+)</name>
        <dbReference type="ChEBI" id="CHEBI:18420"/>
    </cofactor>
</comment>
<dbReference type="Gene3D" id="2.60.200.40">
    <property type="match status" value="1"/>
</dbReference>
<proteinExistence type="inferred from homology"/>
<evidence type="ECO:0000256" key="2">
    <source>
        <dbReference type="ARBA" id="ARBA00005983"/>
    </source>
</evidence>
<dbReference type="Proteomes" id="UP000316988">
    <property type="component" value="Unassembled WGS sequence"/>
</dbReference>
<sequence>MTAFTALLNPISGSAGASVERWEPVAVALRAGGADVAMEPTRSADQARERAEQLSVEGRTVVAVGGDGLVRDVAGGVVAGDGVLGIVPAGRGNDLALGLGLPHAPEALARVLLDGHIRAIDVLDADGVIVPGNVYAGIDALSTRIINRHRRVPALLLYRLAPVLAALRWRPASFELTLDGVTTAEHLMMVVAGNSGRYGHGLHIVPSATLDDGLIHLLTVDGSASLLRLASFMREAKHGAHVDRPEVTVRTAREVLIRAERDVPFGADGDELADREVTLRCRPGALRILVP</sequence>
<dbReference type="SUPFAM" id="SSF111331">
    <property type="entry name" value="NAD kinase/diacylglycerol kinase-like"/>
    <property type="match status" value="1"/>
</dbReference>
<keyword evidence="7" id="KW-0594">Phospholipid biosynthesis</keyword>
<keyword evidence="3" id="KW-0808">Transferase</keyword>
<reference evidence="10 11" key="1">
    <citation type="submission" date="2019-07" db="EMBL/GenBank/DDBJ databases">
        <authorList>
            <person name="Zhao L.H."/>
        </authorList>
    </citation>
    <scope>NUCLEOTIDE SEQUENCE [LARGE SCALE GENOMIC DNA]</scope>
    <source>
        <strain evidence="10 11">Co35</strain>
    </source>
</reference>
<dbReference type="EMBL" id="VLNT01000001">
    <property type="protein sequence ID" value="TSD68248.1"/>
    <property type="molecule type" value="Genomic_DNA"/>
</dbReference>
<dbReference type="InterPro" id="IPR050187">
    <property type="entry name" value="Lipid_Phosphate_FormReg"/>
</dbReference>
<evidence type="ECO:0000256" key="1">
    <source>
        <dbReference type="ARBA" id="ARBA00001946"/>
    </source>
</evidence>
<keyword evidence="4" id="KW-0547">Nucleotide-binding</keyword>
<organism evidence="10 11">
    <name type="scientific">Aeromicrobium piscarium</name>
    <dbReference type="NCBI Taxonomy" id="2590901"/>
    <lineage>
        <taxon>Bacteria</taxon>
        <taxon>Bacillati</taxon>
        <taxon>Actinomycetota</taxon>
        <taxon>Actinomycetes</taxon>
        <taxon>Propionibacteriales</taxon>
        <taxon>Nocardioidaceae</taxon>
        <taxon>Aeromicrobium</taxon>
    </lineage>
</organism>
<evidence type="ECO:0000256" key="7">
    <source>
        <dbReference type="ARBA" id="ARBA00023209"/>
    </source>
</evidence>
<comment type="similarity">
    <text evidence="2">Belongs to the diacylglycerol/lipid kinase family.</text>
</comment>
<dbReference type="OrthoDB" id="142078at2"/>
<dbReference type="GO" id="GO:0004143">
    <property type="term" value="F:ATP-dependent diacylglycerol kinase activity"/>
    <property type="evidence" value="ECO:0007669"/>
    <property type="project" value="TreeGrafter"/>
</dbReference>
<dbReference type="RefSeq" id="WP_143911196.1">
    <property type="nucleotide sequence ID" value="NZ_VLNT01000001.1"/>
</dbReference>
<dbReference type="InterPro" id="IPR017438">
    <property type="entry name" value="ATP-NAD_kinase_N"/>
</dbReference>
<dbReference type="PANTHER" id="PTHR12358">
    <property type="entry name" value="SPHINGOSINE KINASE"/>
    <property type="match status" value="1"/>
</dbReference>
<dbReference type="InterPro" id="IPR016064">
    <property type="entry name" value="NAD/diacylglycerol_kinase_sf"/>
</dbReference>
<dbReference type="PROSITE" id="PS50146">
    <property type="entry name" value="DAGK"/>
    <property type="match status" value="1"/>
</dbReference>
<keyword evidence="7" id="KW-0443">Lipid metabolism</keyword>
<gene>
    <name evidence="10" type="ORF">FNM00_01235</name>
</gene>
<evidence type="ECO:0000256" key="6">
    <source>
        <dbReference type="ARBA" id="ARBA00022840"/>
    </source>
</evidence>
<keyword evidence="8" id="KW-1208">Phospholipid metabolism</keyword>
<keyword evidence="11" id="KW-1185">Reference proteome</keyword>
<keyword evidence="5 10" id="KW-0418">Kinase</keyword>
<evidence type="ECO:0000256" key="4">
    <source>
        <dbReference type="ARBA" id="ARBA00022741"/>
    </source>
</evidence>
<evidence type="ECO:0000256" key="8">
    <source>
        <dbReference type="ARBA" id="ARBA00023264"/>
    </source>
</evidence>
<evidence type="ECO:0000259" key="9">
    <source>
        <dbReference type="PROSITE" id="PS50146"/>
    </source>
</evidence>
<dbReference type="GO" id="GO:0008654">
    <property type="term" value="P:phospholipid biosynthetic process"/>
    <property type="evidence" value="ECO:0007669"/>
    <property type="project" value="UniProtKB-KW"/>
</dbReference>
<dbReference type="AlphaFoldDB" id="A0A554SPJ7"/>
<dbReference type="GO" id="GO:0005524">
    <property type="term" value="F:ATP binding"/>
    <property type="evidence" value="ECO:0007669"/>
    <property type="project" value="UniProtKB-KW"/>
</dbReference>
<keyword evidence="6" id="KW-0067">ATP-binding</keyword>
<evidence type="ECO:0000256" key="5">
    <source>
        <dbReference type="ARBA" id="ARBA00022777"/>
    </source>
</evidence>
<dbReference type="PANTHER" id="PTHR12358:SF106">
    <property type="entry name" value="LIPID KINASE YEGS"/>
    <property type="match status" value="1"/>
</dbReference>
<dbReference type="GO" id="GO:0005886">
    <property type="term" value="C:plasma membrane"/>
    <property type="evidence" value="ECO:0007669"/>
    <property type="project" value="TreeGrafter"/>
</dbReference>
<dbReference type="InterPro" id="IPR045540">
    <property type="entry name" value="YegS/DAGK_C"/>
</dbReference>
<dbReference type="Pfam" id="PF19279">
    <property type="entry name" value="YegS_C"/>
    <property type="match status" value="1"/>
</dbReference>
<evidence type="ECO:0000256" key="3">
    <source>
        <dbReference type="ARBA" id="ARBA00022679"/>
    </source>
</evidence>
<dbReference type="InterPro" id="IPR001206">
    <property type="entry name" value="Diacylglycerol_kinase_cat_dom"/>
</dbReference>
<evidence type="ECO:0000313" key="10">
    <source>
        <dbReference type="EMBL" id="TSD68248.1"/>
    </source>
</evidence>
<keyword evidence="7" id="KW-0444">Lipid biosynthesis</keyword>